<evidence type="ECO:0000313" key="3">
    <source>
        <dbReference type="Proteomes" id="UP000265750"/>
    </source>
</evidence>
<protein>
    <submittedName>
        <fullName evidence="2">Uncharacterized protein</fullName>
    </submittedName>
</protein>
<dbReference type="Proteomes" id="UP000265750">
    <property type="component" value="Unassembled WGS sequence"/>
</dbReference>
<feature type="chain" id="PRO_5017295850" evidence="1">
    <location>
        <begin position="20"/>
        <end position="165"/>
    </location>
</feature>
<accession>A0A3A1WME6</accession>
<comment type="caution">
    <text evidence="2">The sequence shown here is derived from an EMBL/GenBank/DDBJ whole genome shotgun (WGS) entry which is preliminary data.</text>
</comment>
<feature type="signal peptide" evidence="1">
    <location>
        <begin position="1"/>
        <end position="19"/>
    </location>
</feature>
<keyword evidence="1" id="KW-0732">Signal</keyword>
<organism evidence="2 3">
    <name type="scientific">Aureimonas flava</name>
    <dbReference type="NCBI Taxonomy" id="2320271"/>
    <lineage>
        <taxon>Bacteria</taxon>
        <taxon>Pseudomonadati</taxon>
        <taxon>Pseudomonadota</taxon>
        <taxon>Alphaproteobacteria</taxon>
        <taxon>Hyphomicrobiales</taxon>
        <taxon>Aurantimonadaceae</taxon>
        <taxon>Aureimonas</taxon>
    </lineage>
</organism>
<sequence length="165" mass="17718">MGRIGLAVLALLACAPALAQEGGSGAEPAPQLGPPAAQDTIFWYPAPSRCTYFTPEARAAFRFDDPQTWRFAFLVMRETKAENPAERGYVMVDGVLRELEKVRSGADGAQANVTVWRSAGEPRVNVNMTMRETGRTAEAVSLAGTMTLIRGEGRKEIAVEGNCTG</sequence>
<proteinExistence type="predicted"/>
<reference evidence="3" key="1">
    <citation type="submission" date="2018-09" db="EMBL/GenBank/DDBJ databases">
        <authorList>
            <person name="Tuo L."/>
        </authorList>
    </citation>
    <scope>NUCLEOTIDE SEQUENCE [LARGE SCALE GENOMIC DNA]</scope>
    <source>
        <strain evidence="3">M2BS4Y-1</strain>
    </source>
</reference>
<evidence type="ECO:0000256" key="1">
    <source>
        <dbReference type="SAM" id="SignalP"/>
    </source>
</evidence>
<name>A0A3A1WME6_9HYPH</name>
<dbReference type="EMBL" id="QYRN01000005">
    <property type="protein sequence ID" value="RIY01031.1"/>
    <property type="molecule type" value="Genomic_DNA"/>
</dbReference>
<keyword evidence="3" id="KW-1185">Reference proteome</keyword>
<gene>
    <name evidence="2" type="ORF">D3218_11625</name>
</gene>
<dbReference type="AlphaFoldDB" id="A0A3A1WME6"/>
<evidence type="ECO:0000313" key="2">
    <source>
        <dbReference type="EMBL" id="RIY01031.1"/>
    </source>
</evidence>